<dbReference type="Proteomes" id="UP000541857">
    <property type="component" value="Unassembled WGS sequence"/>
</dbReference>
<proteinExistence type="predicted"/>
<evidence type="ECO:0000313" key="2">
    <source>
        <dbReference type="Proteomes" id="UP000541857"/>
    </source>
</evidence>
<name>A0A7W2R233_9FLAO</name>
<reference evidence="1 2" key="1">
    <citation type="submission" date="2020-07" db="EMBL/GenBank/DDBJ databases">
        <title>Bacterium isolated from marine sediment.</title>
        <authorList>
            <person name="Shang D."/>
        </authorList>
    </citation>
    <scope>NUCLEOTIDE SEQUENCE [LARGE SCALE GENOMIC DNA]</scope>
    <source>
        <strain evidence="1 2">F6074</strain>
    </source>
</reference>
<sequence length="125" mass="14151">MFVLILKTKSYIALVLISIFLAKFAAIDANGLNIIFSRSNTTFVNPYCQKNSSSEKSDASDSFLQQDHFETQVITLSGNCTSPFQFEICSWEAHFSDDIVVVNQHFTSKLRYRYLDSISPPPRIA</sequence>
<comment type="caution">
    <text evidence="1">The sequence shown here is derived from an EMBL/GenBank/DDBJ whole genome shotgun (WGS) entry which is preliminary data.</text>
</comment>
<protein>
    <submittedName>
        <fullName evidence="1">Uncharacterized protein</fullName>
    </submittedName>
</protein>
<gene>
    <name evidence="1" type="ORF">H3Z82_01320</name>
</gene>
<organism evidence="1 2">
    <name type="scientific">Gelidibacter maritimus</name>
    <dbReference type="NCBI Taxonomy" id="2761487"/>
    <lineage>
        <taxon>Bacteria</taxon>
        <taxon>Pseudomonadati</taxon>
        <taxon>Bacteroidota</taxon>
        <taxon>Flavobacteriia</taxon>
        <taxon>Flavobacteriales</taxon>
        <taxon>Flavobacteriaceae</taxon>
        <taxon>Gelidibacter</taxon>
    </lineage>
</organism>
<evidence type="ECO:0000313" key="1">
    <source>
        <dbReference type="EMBL" id="MBA6151362.1"/>
    </source>
</evidence>
<keyword evidence="2" id="KW-1185">Reference proteome</keyword>
<dbReference type="AlphaFoldDB" id="A0A7W2R233"/>
<dbReference type="EMBL" id="JACGLT010000001">
    <property type="protein sequence ID" value="MBA6151362.1"/>
    <property type="molecule type" value="Genomic_DNA"/>
</dbReference>
<accession>A0A7W2R233</accession>